<organism evidence="2 3">
    <name type="scientific">Pseudoneurospora amorphoporcata</name>
    <dbReference type="NCBI Taxonomy" id="241081"/>
    <lineage>
        <taxon>Eukaryota</taxon>
        <taxon>Fungi</taxon>
        <taxon>Dikarya</taxon>
        <taxon>Ascomycota</taxon>
        <taxon>Pezizomycotina</taxon>
        <taxon>Sordariomycetes</taxon>
        <taxon>Sordariomycetidae</taxon>
        <taxon>Sordariales</taxon>
        <taxon>Sordariaceae</taxon>
        <taxon>Pseudoneurospora</taxon>
    </lineage>
</organism>
<keyword evidence="3" id="KW-1185">Reference proteome</keyword>
<evidence type="ECO:0000313" key="3">
    <source>
        <dbReference type="Proteomes" id="UP001303222"/>
    </source>
</evidence>
<dbReference type="EMBL" id="MU859199">
    <property type="protein sequence ID" value="KAK3949857.1"/>
    <property type="molecule type" value="Genomic_DNA"/>
</dbReference>
<sequence>MNTTITSLRLLVLLLPDLLRQTPLSSRAPHIAALLKSCSFAAAGSPARPRPVRFARALLASATLWRWYLQIRYFVGLTSAWQLLLRLPLPRALSSPAPGLVRCCLLARESAQRAATRYLGAAEHIVRLYHNLSTALALPFLLPLPLHYKQALVDALEILGDCEVEVEFGIEFDE</sequence>
<protein>
    <submittedName>
        <fullName evidence="2">Uncharacterized protein</fullName>
    </submittedName>
</protein>
<name>A0AAN6NU29_9PEZI</name>
<dbReference type="AlphaFoldDB" id="A0AAN6NU29"/>
<reference evidence="2" key="1">
    <citation type="journal article" date="2023" name="Mol. Phylogenet. Evol.">
        <title>Genome-scale phylogeny and comparative genomics of the fungal order Sordariales.</title>
        <authorList>
            <person name="Hensen N."/>
            <person name="Bonometti L."/>
            <person name="Westerberg I."/>
            <person name="Brannstrom I.O."/>
            <person name="Guillou S."/>
            <person name="Cros-Aarteil S."/>
            <person name="Calhoun S."/>
            <person name="Haridas S."/>
            <person name="Kuo A."/>
            <person name="Mondo S."/>
            <person name="Pangilinan J."/>
            <person name="Riley R."/>
            <person name="LaButti K."/>
            <person name="Andreopoulos B."/>
            <person name="Lipzen A."/>
            <person name="Chen C."/>
            <person name="Yan M."/>
            <person name="Daum C."/>
            <person name="Ng V."/>
            <person name="Clum A."/>
            <person name="Steindorff A."/>
            <person name="Ohm R.A."/>
            <person name="Martin F."/>
            <person name="Silar P."/>
            <person name="Natvig D.O."/>
            <person name="Lalanne C."/>
            <person name="Gautier V."/>
            <person name="Ament-Velasquez S.L."/>
            <person name="Kruys A."/>
            <person name="Hutchinson M.I."/>
            <person name="Powell A.J."/>
            <person name="Barry K."/>
            <person name="Miller A.N."/>
            <person name="Grigoriev I.V."/>
            <person name="Debuchy R."/>
            <person name="Gladieux P."/>
            <person name="Hiltunen Thoren M."/>
            <person name="Johannesson H."/>
        </authorList>
    </citation>
    <scope>NUCLEOTIDE SEQUENCE</scope>
    <source>
        <strain evidence="2">CBS 626.80</strain>
    </source>
</reference>
<dbReference type="Proteomes" id="UP001303222">
    <property type="component" value="Unassembled WGS sequence"/>
</dbReference>
<feature type="chain" id="PRO_5042826853" evidence="1">
    <location>
        <begin position="22"/>
        <end position="174"/>
    </location>
</feature>
<accession>A0AAN6NU29</accession>
<keyword evidence="1" id="KW-0732">Signal</keyword>
<reference evidence="2" key="2">
    <citation type="submission" date="2023-06" db="EMBL/GenBank/DDBJ databases">
        <authorList>
            <consortium name="Lawrence Berkeley National Laboratory"/>
            <person name="Mondo S.J."/>
            <person name="Hensen N."/>
            <person name="Bonometti L."/>
            <person name="Westerberg I."/>
            <person name="Brannstrom I.O."/>
            <person name="Guillou S."/>
            <person name="Cros-Aarteil S."/>
            <person name="Calhoun S."/>
            <person name="Haridas S."/>
            <person name="Kuo A."/>
            <person name="Pangilinan J."/>
            <person name="Riley R."/>
            <person name="Labutti K."/>
            <person name="Andreopoulos B."/>
            <person name="Lipzen A."/>
            <person name="Chen C."/>
            <person name="Yanf M."/>
            <person name="Daum C."/>
            <person name="Ng V."/>
            <person name="Clum A."/>
            <person name="Steindorff A."/>
            <person name="Ohm R."/>
            <person name="Martin F."/>
            <person name="Silar P."/>
            <person name="Natvig D."/>
            <person name="Lalanne C."/>
            <person name="Gautier V."/>
            <person name="Ament-Velasquez S.L."/>
            <person name="Kruys A."/>
            <person name="Hutchinson M.I."/>
            <person name="Powell A.J."/>
            <person name="Barry K."/>
            <person name="Miller A.N."/>
            <person name="Grigoriev I.V."/>
            <person name="Debuchy R."/>
            <person name="Gladieux P."/>
            <person name="Thoren M.H."/>
            <person name="Johannesson H."/>
        </authorList>
    </citation>
    <scope>NUCLEOTIDE SEQUENCE</scope>
    <source>
        <strain evidence="2">CBS 626.80</strain>
    </source>
</reference>
<evidence type="ECO:0000313" key="2">
    <source>
        <dbReference type="EMBL" id="KAK3949857.1"/>
    </source>
</evidence>
<gene>
    <name evidence="2" type="ORF">QBC32DRAFT_407645</name>
</gene>
<feature type="signal peptide" evidence="1">
    <location>
        <begin position="1"/>
        <end position="21"/>
    </location>
</feature>
<evidence type="ECO:0000256" key="1">
    <source>
        <dbReference type="SAM" id="SignalP"/>
    </source>
</evidence>
<comment type="caution">
    <text evidence="2">The sequence shown here is derived from an EMBL/GenBank/DDBJ whole genome shotgun (WGS) entry which is preliminary data.</text>
</comment>
<proteinExistence type="predicted"/>